<dbReference type="AlphaFoldDB" id="X6P612"/>
<sequence>MEEKYKKLQRFLETYKTQQCNIKGCPSSRRCPYYHKYEDYRRNPFEWGYTYHPCPKTYSGGQWKGQCDKKCPFAHSYYEVWFHPHTFRRYPCQLEKGQMGCPWKTHVVNLDNTTFENTCTHFHNENEKLKDDIFQMEHPRK</sequence>
<proteinExistence type="predicted"/>
<dbReference type="EMBL" id="ASPP01003009">
    <property type="protein sequence ID" value="ETO33950.1"/>
    <property type="molecule type" value="Genomic_DNA"/>
</dbReference>
<gene>
    <name evidence="1" type="ORF">RFI_03145</name>
</gene>
<evidence type="ECO:0000313" key="1">
    <source>
        <dbReference type="EMBL" id="ETO33950.1"/>
    </source>
</evidence>
<comment type="caution">
    <text evidence="1">The sequence shown here is derived from an EMBL/GenBank/DDBJ whole genome shotgun (WGS) entry which is preliminary data.</text>
</comment>
<dbReference type="Proteomes" id="UP000023152">
    <property type="component" value="Unassembled WGS sequence"/>
</dbReference>
<organism evidence="1 2">
    <name type="scientific">Reticulomyxa filosa</name>
    <dbReference type="NCBI Taxonomy" id="46433"/>
    <lineage>
        <taxon>Eukaryota</taxon>
        <taxon>Sar</taxon>
        <taxon>Rhizaria</taxon>
        <taxon>Retaria</taxon>
        <taxon>Foraminifera</taxon>
        <taxon>Monothalamids</taxon>
        <taxon>Reticulomyxidae</taxon>
        <taxon>Reticulomyxa</taxon>
    </lineage>
</organism>
<name>X6P612_RETFI</name>
<reference evidence="1 2" key="1">
    <citation type="journal article" date="2013" name="Curr. Biol.">
        <title>The Genome of the Foraminiferan Reticulomyxa filosa.</title>
        <authorList>
            <person name="Glockner G."/>
            <person name="Hulsmann N."/>
            <person name="Schleicher M."/>
            <person name="Noegel A.A."/>
            <person name="Eichinger L."/>
            <person name="Gallinger C."/>
            <person name="Pawlowski J."/>
            <person name="Sierra R."/>
            <person name="Euteneuer U."/>
            <person name="Pillet L."/>
            <person name="Moustafa A."/>
            <person name="Platzer M."/>
            <person name="Groth M."/>
            <person name="Szafranski K."/>
            <person name="Schliwa M."/>
        </authorList>
    </citation>
    <scope>NUCLEOTIDE SEQUENCE [LARGE SCALE GENOMIC DNA]</scope>
</reference>
<evidence type="ECO:0000313" key="2">
    <source>
        <dbReference type="Proteomes" id="UP000023152"/>
    </source>
</evidence>
<accession>X6P612</accession>
<keyword evidence="2" id="KW-1185">Reference proteome</keyword>
<dbReference type="OrthoDB" id="10645541at2759"/>
<protein>
    <submittedName>
        <fullName evidence="1">RING finger protein</fullName>
    </submittedName>
</protein>